<organism evidence="1">
    <name type="scientific">viral metagenome</name>
    <dbReference type="NCBI Taxonomy" id="1070528"/>
    <lineage>
        <taxon>unclassified sequences</taxon>
        <taxon>metagenomes</taxon>
        <taxon>organismal metagenomes</taxon>
    </lineage>
</organism>
<dbReference type="EMBL" id="MN740018">
    <property type="protein sequence ID" value="QHT84509.1"/>
    <property type="molecule type" value="Genomic_DNA"/>
</dbReference>
<name>A0A6C0HVF8_9ZZZZ</name>
<dbReference type="AlphaFoldDB" id="A0A6C0HVF8"/>
<sequence>MVYDELKTKRKINKFVKECKALNDIISYKELNGKINELIEYYYMMKDIKFNRNPNDFFLSDIEYIIFYYFRENDYNHELL</sequence>
<evidence type="ECO:0000313" key="1">
    <source>
        <dbReference type="EMBL" id="QHT84509.1"/>
    </source>
</evidence>
<proteinExistence type="predicted"/>
<protein>
    <submittedName>
        <fullName evidence="1">Uncharacterized protein</fullName>
    </submittedName>
</protein>
<reference evidence="1" key="1">
    <citation type="journal article" date="2020" name="Nature">
        <title>Giant virus diversity and host interactions through global metagenomics.</title>
        <authorList>
            <person name="Schulz F."/>
            <person name="Roux S."/>
            <person name="Paez-Espino D."/>
            <person name="Jungbluth S."/>
            <person name="Walsh D.A."/>
            <person name="Denef V.J."/>
            <person name="McMahon K.D."/>
            <person name="Konstantinidis K.T."/>
            <person name="Eloe-Fadrosh E.A."/>
            <person name="Kyrpides N.C."/>
            <person name="Woyke T."/>
        </authorList>
    </citation>
    <scope>NUCLEOTIDE SEQUENCE</scope>
    <source>
        <strain evidence="1">GVMAG-M-3300023184-177</strain>
    </source>
</reference>
<accession>A0A6C0HVF8</accession>